<keyword evidence="2 5" id="KW-0479">Metal-binding</keyword>
<sequence length="121" mass="12772">MRGKPLFPFAITAILGIGLITILSFVGLYQGGDVAQENGEEQFETSYELGEHVYIGNCSGCHGGDLGGVGSNPALNALEGNYSEDEIATIITEGRGAMPAFGRLSNEEVDAVIEFLLTESE</sequence>
<dbReference type="RefSeq" id="WP_217066263.1">
    <property type="nucleotide sequence ID" value="NZ_JAHQCS010000092.1"/>
</dbReference>
<accession>A0ABS6JEQ8</accession>
<feature type="domain" description="Cytochrome c" evidence="7">
    <location>
        <begin position="45"/>
        <end position="120"/>
    </location>
</feature>
<evidence type="ECO:0000313" key="9">
    <source>
        <dbReference type="Proteomes" id="UP000784880"/>
    </source>
</evidence>
<dbReference type="EMBL" id="JAHQCS010000092">
    <property type="protein sequence ID" value="MBU9712076.1"/>
    <property type="molecule type" value="Genomic_DNA"/>
</dbReference>
<feature type="transmembrane region" description="Helical" evidence="6">
    <location>
        <begin position="6"/>
        <end position="29"/>
    </location>
</feature>
<dbReference type="PANTHER" id="PTHR37823">
    <property type="entry name" value="CYTOCHROME C-553-LIKE"/>
    <property type="match status" value="1"/>
</dbReference>
<keyword evidence="1" id="KW-0813">Transport</keyword>
<evidence type="ECO:0000256" key="3">
    <source>
        <dbReference type="ARBA" id="ARBA00022982"/>
    </source>
</evidence>
<proteinExistence type="predicted"/>
<dbReference type="PIRSF" id="PIRSF000025">
    <property type="entry name" value="Cytc_Bsub_c550"/>
    <property type="match status" value="1"/>
</dbReference>
<keyword evidence="9" id="KW-1185">Reference proteome</keyword>
<dbReference type="InterPro" id="IPR009056">
    <property type="entry name" value="Cyt_c-like_dom"/>
</dbReference>
<comment type="caution">
    <text evidence="8">The sequence shown here is derived from an EMBL/GenBank/DDBJ whole genome shotgun (WGS) entry which is preliminary data.</text>
</comment>
<evidence type="ECO:0000256" key="2">
    <source>
        <dbReference type="ARBA" id="ARBA00022723"/>
    </source>
</evidence>
<keyword evidence="6" id="KW-1133">Transmembrane helix</keyword>
<keyword evidence="6" id="KW-0812">Transmembrane</keyword>
<dbReference type="PROSITE" id="PS51007">
    <property type="entry name" value="CYTC"/>
    <property type="match status" value="1"/>
</dbReference>
<evidence type="ECO:0000256" key="1">
    <source>
        <dbReference type="ARBA" id="ARBA00022448"/>
    </source>
</evidence>
<evidence type="ECO:0000256" key="6">
    <source>
        <dbReference type="SAM" id="Phobius"/>
    </source>
</evidence>
<keyword evidence="6" id="KW-0472">Membrane</keyword>
<evidence type="ECO:0000256" key="5">
    <source>
        <dbReference type="PROSITE-ProRule" id="PRU00433"/>
    </source>
</evidence>
<evidence type="ECO:0000313" key="8">
    <source>
        <dbReference type="EMBL" id="MBU9712076.1"/>
    </source>
</evidence>
<dbReference type="InterPro" id="IPR012218">
    <property type="entry name" value="Cyt_c_BACSU-c550-type"/>
</dbReference>
<dbReference type="PANTHER" id="PTHR37823:SF4">
    <property type="entry name" value="MENAQUINOL-CYTOCHROME C REDUCTASE CYTOCHROME B_C SUBUNIT"/>
    <property type="match status" value="1"/>
</dbReference>
<protein>
    <submittedName>
        <fullName evidence="8">Cytochrome c</fullName>
    </submittedName>
</protein>
<name>A0ABS6JEQ8_9BACI</name>
<evidence type="ECO:0000256" key="4">
    <source>
        <dbReference type="ARBA" id="ARBA00023004"/>
    </source>
</evidence>
<gene>
    <name evidence="8" type="ORF">KS419_10025</name>
</gene>
<reference evidence="8 9" key="1">
    <citation type="submission" date="2021-06" db="EMBL/GenBank/DDBJ databases">
        <title>Bacillus sp. RD4P76, an endophyte from a halophyte.</title>
        <authorList>
            <person name="Sun J.-Q."/>
        </authorList>
    </citation>
    <scope>NUCLEOTIDE SEQUENCE [LARGE SCALE GENOMIC DNA]</scope>
    <source>
        <strain evidence="8 9">CGMCC 1.15917</strain>
    </source>
</reference>
<keyword evidence="3" id="KW-0249">Electron transport</keyword>
<organism evidence="8 9">
    <name type="scientific">Evansella tamaricis</name>
    <dbReference type="NCBI Taxonomy" id="2069301"/>
    <lineage>
        <taxon>Bacteria</taxon>
        <taxon>Bacillati</taxon>
        <taxon>Bacillota</taxon>
        <taxon>Bacilli</taxon>
        <taxon>Bacillales</taxon>
        <taxon>Bacillaceae</taxon>
        <taxon>Evansella</taxon>
    </lineage>
</organism>
<evidence type="ECO:0000259" key="7">
    <source>
        <dbReference type="PROSITE" id="PS51007"/>
    </source>
</evidence>
<dbReference type="InterPro" id="IPR051811">
    <property type="entry name" value="Cytochrome_c550/c551-like"/>
</dbReference>
<dbReference type="Pfam" id="PF13442">
    <property type="entry name" value="Cytochrome_CBB3"/>
    <property type="match status" value="1"/>
</dbReference>
<keyword evidence="4 5" id="KW-0408">Iron</keyword>
<dbReference type="Proteomes" id="UP000784880">
    <property type="component" value="Unassembled WGS sequence"/>
</dbReference>
<keyword evidence="5" id="KW-0349">Heme</keyword>